<dbReference type="SMART" id="SM00984">
    <property type="entry name" value="UDPG_MGDP_dh_C"/>
    <property type="match status" value="1"/>
</dbReference>
<dbReference type="OrthoDB" id="372050at2157"/>
<dbReference type="AlphaFoldDB" id="A0A6B0T797"/>
<evidence type="ECO:0000313" key="9">
    <source>
        <dbReference type="EMBL" id="MXR51172.1"/>
    </source>
</evidence>
<dbReference type="EMBL" id="WUUT01000002">
    <property type="protein sequence ID" value="MXR51172.1"/>
    <property type="molecule type" value="Genomic_DNA"/>
</dbReference>
<dbReference type="PANTHER" id="PTHR43491:SF1">
    <property type="entry name" value="UDP-N-ACETYL-D-MANNOSAMINE DEHYDROGENASE"/>
    <property type="match status" value="1"/>
</dbReference>
<feature type="domain" description="UDP-glucose/GDP-mannose dehydrogenase C-terminal" evidence="8">
    <location>
        <begin position="311"/>
        <end position="401"/>
    </location>
</feature>
<dbReference type="InterPro" id="IPR014026">
    <property type="entry name" value="UDP-Glc/GDP-Man_DH_dimer"/>
</dbReference>
<organism evidence="9 10">
    <name type="scientific">Halovenus carboxidivorans</name>
    <dbReference type="NCBI Taxonomy" id="2692199"/>
    <lineage>
        <taxon>Archaea</taxon>
        <taxon>Methanobacteriati</taxon>
        <taxon>Methanobacteriota</taxon>
        <taxon>Stenosarchaea group</taxon>
        <taxon>Halobacteria</taxon>
        <taxon>Halobacteriales</taxon>
        <taxon>Haloarculaceae</taxon>
        <taxon>Halovenus</taxon>
    </lineage>
</organism>
<dbReference type="InterPro" id="IPR017476">
    <property type="entry name" value="UDP-Glc/GDP-Man"/>
</dbReference>
<dbReference type="GO" id="GO:0016628">
    <property type="term" value="F:oxidoreductase activity, acting on the CH-CH group of donors, NAD or NADP as acceptor"/>
    <property type="evidence" value="ECO:0007669"/>
    <property type="project" value="InterPro"/>
</dbReference>
<evidence type="ECO:0000256" key="6">
    <source>
        <dbReference type="ARBA" id="ARBA00049130"/>
    </source>
</evidence>
<reference evidence="9 10" key="1">
    <citation type="submission" date="2019-12" db="EMBL/GenBank/DDBJ databases">
        <title>Isolation and characterization of three novel carbon monoxide-oxidizing members of Halobacteria from salione crusts and soils.</title>
        <authorList>
            <person name="Myers M.R."/>
            <person name="King G.M."/>
        </authorList>
    </citation>
    <scope>NUCLEOTIDE SEQUENCE [LARGE SCALE GENOMIC DNA]</scope>
    <source>
        <strain evidence="9 10">WSH3</strain>
    </source>
</reference>
<dbReference type="EC" id="1.1.1.336" evidence="1"/>
<dbReference type="Proteomes" id="UP000466535">
    <property type="component" value="Unassembled WGS sequence"/>
</dbReference>
<dbReference type="Gene3D" id="3.40.50.720">
    <property type="entry name" value="NAD(P)-binding Rossmann-like Domain"/>
    <property type="match status" value="2"/>
</dbReference>
<proteinExistence type="inferred from homology"/>
<dbReference type="Pfam" id="PF00984">
    <property type="entry name" value="UDPG_MGDP_dh"/>
    <property type="match status" value="1"/>
</dbReference>
<keyword evidence="4" id="KW-0520">NAD</keyword>
<dbReference type="NCBIfam" id="TIGR03026">
    <property type="entry name" value="NDP-sugDHase"/>
    <property type="match status" value="1"/>
</dbReference>
<evidence type="ECO:0000256" key="4">
    <source>
        <dbReference type="ARBA" id="ARBA00023027"/>
    </source>
</evidence>
<name>A0A6B0T797_9EURY</name>
<protein>
    <recommendedName>
        <fullName evidence="2">UDP-N-acetyl-D-mannosamine dehydrogenase</fullName>
        <ecNumber evidence="1">1.1.1.336</ecNumber>
    </recommendedName>
    <alternativeName>
        <fullName evidence="5">UDP-ManNAc 6-dehydrogenase</fullName>
    </alternativeName>
</protein>
<dbReference type="InterPro" id="IPR036220">
    <property type="entry name" value="UDP-Glc/GDP-Man_DH_C_sf"/>
</dbReference>
<comment type="catalytic activity">
    <reaction evidence="6">
        <text>UDP-N-acetyl-alpha-D-mannosamine + 2 NAD(+) + H2O = UDP-N-acetyl-alpha-D-mannosaminouronate + 2 NADH + 3 H(+)</text>
        <dbReference type="Rhea" id="RHEA:25780"/>
        <dbReference type="ChEBI" id="CHEBI:15377"/>
        <dbReference type="ChEBI" id="CHEBI:15378"/>
        <dbReference type="ChEBI" id="CHEBI:57540"/>
        <dbReference type="ChEBI" id="CHEBI:57945"/>
        <dbReference type="ChEBI" id="CHEBI:68623"/>
        <dbReference type="ChEBI" id="CHEBI:70731"/>
        <dbReference type="EC" id="1.1.1.336"/>
    </reaction>
</comment>
<dbReference type="GO" id="GO:0000271">
    <property type="term" value="P:polysaccharide biosynthetic process"/>
    <property type="evidence" value="ECO:0007669"/>
    <property type="project" value="InterPro"/>
</dbReference>
<comment type="caution">
    <text evidence="9">The sequence shown here is derived from an EMBL/GenBank/DDBJ whole genome shotgun (WGS) entry which is preliminary data.</text>
</comment>
<accession>A0A6B0T797</accession>
<dbReference type="SUPFAM" id="SSF51735">
    <property type="entry name" value="NAD(P)-binding Rossmann-fold domains"/>
    <property type="match status" value="1"/>
</dbReference>
<dbReference type="GO" id="GO:0051287">
    <property type="term" value="F:NAD binding"/>
    <property type="evidence" value="ECO:0007669"/>
    <property type="project" value="InterPro"/>
</dbReference>
<dbReference type="PIRSF" id="PIRSF500136">
    <property type="entry name" value="UDP_ManNAc_DH"/>
    <property type="match status" value="1"/>
</dbReference>
<dbReference type="PANTHER" id="PTHR43491">
    <property type="entry name" value="UDP-N-ACETYL-D-MANNOSAMINE DEHYDROGENASE"/>
    <property type="match status" value="1"/>
</dbReference>
<keyword evidence="3" id="KW-0560">Oxidoreductase</keyword>
<gene>
    <name evidence="9" type="ORF">GRX03_06075</name>
</gene>
<dbReference type="InterPro" id="IPR036291">
    <property type="entry name" value="NAD(P)-bd_dom_sf"/>
</dbReference>
<dbReference type="InterPro" id="IPR001732">
    <property type="entry name" value="UDP-Glc/GDP-Man_DH_N"/>
</dbReference>
<dbReference type="Pfam" id="PF03721">
    <property type="entry name" value="UDPG_MGDP_dh_N"/>
    <property type="match status" value="1"/>
</dbReference>
<dbReference type="SUPFAM" id="SSF52413">
    <property type="entry name" value="UDP-glucose/GDP-mannose dehydrogenase C-terminal domain"/>
    <property type="match status" value="1"/>
</dbReference>
<evidence type="ECO:0000259" key="8">
    <source>
        <dbReference type="SMART" id="SM00984"/>
    </source>
</evidence>
<dbReference type="GO" id="GO:0089714">
    <property type="term" value="F:UDP-N-acetyl-D-mannosamine dehydrogenase activity"/>
    <property type="evidence" value="ECO:0007669"/>
    <property type="project" value="UniProtKB-EC"/>
</dbReference>
<evidence type="ECO:0000256" key="2">
    <source>
        <dbReference type="ARBA" id="ARBA00016796"/>
    </source>
</evidence>
<evidence type="ECO:0000313" key="10">
    <source>
        <dbReference type="Proteomes" id="UP000466535"/>
    </source>
</evidence>
<dbReference type="PIRSF" id="PIRSF000124">
    <property type="entry name" value="UDPglc_GDPman_dh"/>
    <property type="match status" value="1"/>
</dbReference>
<evidence type="ECO:0000256" key="3">
    <source>
        <dbReference type="ARBA" id="ARBA00023002"/>
    </source>
</evidence>
<dbReference type="Pfam" id="PF03720">
    <property type="entry name" value="UDPG_MGDP_dh_C"/>
    <property type="match status" value="1"/>
</dbReference>
<sequence>MDVGIIGGGGHVGLPTGLVLAESGFSVTLIDTDAERLETIEDGVMPFTEEGGEEMLTSVLDAGRLSTTTDVEAIAECDVVMIVIGTPIDEHHNPEMENLLGVVDAMEPHLSEDQLVLLRSTIYPGTTKLVRNRLEEIGFTVGEDIFLAFVPERVTQHRALDEIVSLPQLVGAFDEASGDRAEALFESVIEADCHRLTPAEAELGKLFTNMWRYLTFAAANEFYLIADSFSTHHEVNIHRIIEKTSENYPRFDVPSPGANVGGPCLTKDGWFLVDNIPYNELVSAAFQINEGMPAQLIDKLSTIAPDPDRVGVLGMTFKANSDDTRNSVAFKFRKQLRMNGYDDVVEIEPNCEGFDDWEDLEGVDWLVLMTPHDEFKDLNQIAQYVDNPDCVVSDSWGLWDVSYETDQNGWFRLEELRPRDKQTEAT</sequence>
<dbReference type="RefSeq" id="WP_159763318.1">
    <property type="nucleotide sequence ID" value="NZ_WUUT01000002.1"/>
</dbReference>
<comment type="similarity">
    <text evidence="7">Belongs to the UDP-glucose/GDP-mannose dehydrogenase family.</text>
</comment>
<evidence type="ECO:0000256" key="5">
    <source>
        <dbReference type="ARBA" id="ARBA00030172"/>
    </source>
</evidence>
<evidence type="ECO:0000256" key="1">
    <source>
        <dbReference type="ARBA" id="ARBA00012935"/>
    </source>
</evidence>
<dbReference type="InterPro" id="IPR014027">
    <property type="entry name" value="UDP-Glc/GDP-Man_DH_C"/>
</dbReference>
<dbReference type="InterPro" id="IPR008927">
    <property type="entry name" value="6-PGluconate_DH-like_C_sf"/>
</dbReference>
<evidence type="ECO:0000256" key="7">
    <source>
        <dbReference type="PIRNR" id="PIRNR000124"/>
    </source>
</evidence>
<dbReference type="InterPro" id="IPR028359">
    <property type="entry name" value="UDP_ManNAc/GlcNAc_DH"/>
</dbReference>
<dbReference type="SUPFAM" id="SSF48179">
    <property type="entry name" value="6-phosphogluconate dehydrogenase C-terminal domain-like"/>
    <property type="match status" value="1"/>
</dbReference>
<keyword evidence="10" id="KW-1185">Reference proteome</keyword>